<evidence type="ECO:0008006" key="4">
    <source>
        <dbReference type="Google" id="ProtNLM"/>
    </source>
</evidence>
<dbReference type="InterPro" id="IPR021359">
    <property type="entry name" value="DUF2812"/>
</dbReference>
<keyword evidence="1" id="KW-0472">Membrane</keyword>
<protein>
    <recommendedName>
        <fullName evidence="4">DUF2812 domain-containing protein</fullName>
    </recommendedName>
</protein>
<dbReference type="Proteomes" id="UP000067523">
    <property type="component" value="Chromosome"/>
</dbReference>
<proteinExistence type="predicted"/>
<feature type="transmembrane region" description="Helical" evidence="1">
    <location>
        <begin position="151"/>
        <end position="172"/>
    </location>
</feature>
<keyword evidence="1" id="KW-1133">Transmembrane helix</keyword>
<keyword evidence="1" id="KW-0812">Transmembrane</keyword>
<evidence type="ECO:0000256" key="1">
    <source>
        <dbReference type="SAM" id="Phobius"/>
    </source>
</evidence>
<dbReference type="KEGG" id="erx:ATZ35_03290"/>
<feature type="transmembrane region" description="Helical" evidence="1">
    <location>
        <begin position="119"/>
        <end position="139"/>
    </location>
</feature>
<reference evidence="3" key="1">
    <citation type="submission" date="2015-12" db="EMBL/GenBank/DDBJ databases">
        <authorList>
            <person name="Lauer A."/>
            <person name="Humrighouse B."/>
            <person name="Loparev V."/>
            <person name="Shewmaker P.L."/>
            <person name="Whitney A.M."/>
            <person name="McLaughlin R.W."/>
        </authorList>
    </citation>
    <scope>NUCLEOTIDE SEQUENCE [LARGE SCALE GENOMIC DNA]</scope>
    <source>
        <strain evidence="3">LMG 26678</strain>
    </source>
</reference>
<name>A0A0U2WW13_9ENTE</name>
<dbReference type="EMBL" id="CP013655">
    <property type="protein sequence ID" value="ALS36218.1"/>
    <property type="molecule type" value="Genomic_DNA"/>
</dbReference>
<evidence type="ECO:0000313" key="3">
    <source>
        <dbReference type="Proteomes" id="UP000067523"/>
    </source>
</evidence>
<dbReference type="STRING" id="118060.ATZ35_03290"/>
<gene>
    <name evidence="2" type="ORF">ATZ35_03290</name>
</gene>
<keyword evidence="3" id="KW-1185">Reference proteome</keyword>
<accession>A0A0U2WW13</accession>
<dbReference type="Pfam" id="PF11193">
    <property type="entry name" value="DUF2812"/>
    <property type="match status" value="1"/>
</dbReference>
<dbReference type="AlphaFoldDB" id="A0A0U2WW13"/>
<evidence type="ECO:0000313" key="2">
    <source>
        <dbReference type="EMBL" id="ALS36218.1"/>
    </source>
</evidence>
<sequence>MKTKKIRKRFELADYLEEEKFLQVQHKKGWRMVNLKLGFSTYIFEECEPDDYAYQLDFKQQEKDLEEYLQLFEDCGWEHFYKLGNWYYFRKKKSEIPEENVIFNDAPTRAEMAKKVVRFQGMISFIALFPLFYIVPILLNRGEGRSNVLLALLSIYGVIMVVLTGSQLRNFWKLNQIIKREEQI</sequence>
<dbReference type="RefSeq" id="WP_208929484.1">
    <property type="nucleotide sequence ID" value="NZ_CP013655.1"/>
</dbReference>
<organism evidence="2 3">
    <name type="scientific">Enterococcus rotai</name>
    <dbReference type="NCBI Taxonomy" id="118060"/>
    <lineage>
        <taxon>Bacteria</taxon>
        <taxon>Bacillati</taxon>
        <taxon>Bacillota</taxon>
        <taxon>Bacilli</taxon>
        <taxon>Lactobacillales</taxon>
        <taxon>Enterococcaceae</taxon>
        <taxon>Enterococcus</taxon>
    </lineage>
</organism>